<dbReference type="Proteomes" id="UP000655225">
    <property type="component" value="Unassembled WGS sequence"/>
</dbReference>
<accession>A0A834ZT23</accession>
<dbReference type="EMBL" id="JABCRI010000001">
    <property type="protein sequence ID" value="KAF8413090.1"/>
    <property type="molecule type" value="Genomic_DNA"/>
</dbReference>
<gene>
    <name evidence="1" type="ORF">HHK36_001066</name>
</gene>
<reference evidence="1 2" key="1">
    <citation type="submission" date="2020-04" db="EMBL/GenBank/DDBJ databases">
        <title>Plant Genome Project.</title>
        <authorList>
            <person name="Zhang R.-G."/>
        </authorList>
    </citation>
    <scope>NUCLEOTIDE SEQUENCE [LARGE SCALE GENOMIC DNA]</scope>
    <source>
        <strain evidence="1">YNK0</strain>
        <tissue evidence="1">Leaf</tissue>
    </source>
</reference>
<dbReference type="AlphaFoldDB" id="A0A834ZT23"/>
<sequence length="100" mass="10716">MPPLGTLGFAQGSEKMIRYPGGVPVVYTLFERSLRASVVCLVCKAILQKKSLGKIKALDICGSDGGNNDNVGARTYLIRTKTAEERNKLATAIQEYAPAA</sequence>
<comment type="caution">
    <text evidence="1">The sequence shown here is derived from an EMBL/GenBank/DDBJ whole genome shotgun (WGS) entry which is preliminary data.</text>
</comment>
<proteinExistence type="predicted"/>
<name>A0A834ZT23_TETSI</name>
<evidence type="ECO:0000313" key="2">
    <source>
        <dbReference type="Proteomes" id="UP000655225"/>
    </source>
</evidence>
<keyword evidence="2" id="KW-1185">Reference proteome</keyword>
<evidence type="ECO:0000313" key="1">
    <source>
        <dbReference type="EMBL" id="KAF8413090.1"/>
    </source>
</evidence>
<organism evidence="1 2">
    <name type="scientific">Tetracentron sinense</name>
    <name type="common">Spur-leaf</name>
    <dbReference type="NCBI Taxonomy" id="13715"/>
    <lineage>
        <taxon>Eukaryota</taxon>
        <taxon>Viridiplantae</taxon>
        <taxon>Streptophyta</taxon>
        <taxon>Embryophyta</taxon>
        <taxon>Tracheophyta</taxon>
        <taxon>Spermatophyta</taxon>
        <taxon>Magnoliopsida</taxon>
        <taxon>Trochodendrales</taxon>
        <taxon>Trochodendraceae</taxon>
        <taxon>Tetracentron</taxon>
    </lineage>
</organism>
<protein>
    <submittedName>
        <fullName evidence="1">Uncharacterized protein</fullName>
    </submittedName>
</protein>